<evidence type="ECO:0000256" key="1">
    <source>
        <dbReference type="SAM" id="Phobius"/>
    </source>
</evidence>
<dbReference type="NCBIfam" id="TIGR02839">
    <property type="entry name" value="spore_V_AE"/>
    <property type="match status" value="1"/>
</dbReference>
<keyword evidence="1" id="KW-0812">Transmembrane</keyword>
<gene>
    <name evidence="2" type="ORF">SAMN05661086_01885</name>
</gene>
<feature type="transmembrane region" description="Helical" evidence="1">
    <location>
        <begin position="31"/>
        <end position="48"/>
    </location>
</feature>
<dbReference type="PANTHER" id="PTHR38450:SF2">
    <property type="entry name" value="STAGE V SPORULATION PROTEIN AEB"/>
    <property type="match status" value="1"/>
</dbReference>
<dbReference type="AlphaFoldDB" id="A0A1I6JS17"/>
<dbReference type="InterPro" id="IPR005562">
    <property type="entry name" value="SpoVA"/>
</dbReference>
<dbReference type="Pfam" id="PF03862">
    <property type="entry name" value="SpoVAC_SpoVAEB"/>
    <property type="match status" value="1"/>
</dbReference>
<keyword evidence="1" id="KW-1133">Transmembrane helix</keyword>
<name>A0A1I6JS17_9FIRM</name>
<proteinExistence type="predicted"/>
<protein>
    <submittedName>
        <fullName evidence="2">Stage V sporulation protein AE</fullName>
    </submittedName>
</protein>
<reference evidence="2 3" key="1">
    <citation type="submission" date="2016-10" db="EMBL/GenBank/DDBJ databases">
        <authorList>
            <person name="de Groot N.N."/>
        </authorList>
    </citation>
    <scope>NUCLEOTIDE SEQUENCE [LARGE SCALE GENOMIC DNA]</scope>
    <source>
        <strain evidence="2 3">743A</strain>
    </source>
</reference>
<sequence length="117" mass="12353">MDYVKAFFVGGLICAAVQIFMDNTKLMPGRIMVILVCLGAVLGALGIYEPLIDWAGAGASVPLSGFGNTLYKGIKEAIDKDGFIGVFKGGFTASAVGISTALIFSYIASWVFKSKMQ</sequence>
<keyword evidence="1" id="KW-0472">Membrane</keyword>
<evidence type="ECO:0000313" key="2">
    <source>
        <dbReference type="EMBL" id="SFR81320.1"/>
    </source>
</evidence>
<dbReference type="EMBL" id="FOYZ01000006">
    <property type="protein sequence ID" value="SFR81320.1"/>
    <property type="molecule type" value="Genomic_DNA"/>
</dbReference>
<dbReference type="STRING" id="37658.SAMN05661086_01885"/>
<dbReference type="RefSeq" id="WP_092560427.1">
    <property type="nucleotide sequence ID" value="NZ_FOYZ01000006.1"/>
</dbReference>
<feature type="transmembrane region" description="Helical" evidence="1">
    <location>
        <begin position="91"/>
        <end position="112"/>
    </location>
</feature>
<organism evidence="2 3">
    <name type="scientific">Anaeromicropila populeti</name>
    <dbReference type="NCBI Taxonomy" id="37658"/>
    <lineage>
        <taxon>Bacteria</taxon>
        <taxon>Bacillati</taxon>
        <taxon>Bacillota</taxon>
        <taxon>Clostridia</taxon>
        <taxon>Lachnospirales</taxon>
        <taxon>Lachnospiraceae</taxon>
        <taxon>Anaeromicropila</taxon>
    </lineage>
</organism>
<evidence type="ECO:0000313" key="3">
    <source>
        <dbReference type="Proteomes" id="UP000199659"/>
    </source>
</evidence>
<dbReference type="Proteomes" id="UP000199659">
    <property type="component" value="Unassembled WGS sequence"/>
</dbReference>
<accession>A0A1I6JS17</accession>
<keyword evidence="3" id="KW-1185">Reference proteome</keyword>
<dbReference type="OrthoDB" id="9797988at2"/>
<dbReference type="PANTHER" id="PTHR38450">
    <property type="entry name" value="STAGE V SPORULATION PROTEIN AC-RELATED"/>
    <property type="match status" value="1"/>
</dbReference>
<dbReference type="InterPro" id="IPR014204">
    <property type="entry name" value="Spore_V_AE"/>
</dbReference>